<name>A0A285IC51_9GAMM</name>
<keyword evidence="1" id="KW-0812">Transmembrane</keyword>
<evidence type="ECO:0000256" key="1">
    <source>
        <dbReference type="SAM" id="Phobius"/>
    </source>
</evidence>
<dbReference type="Proteomes" id="UP000219353">
    <property type="component" value="Unassembled WGS sequence"/>
</dbReference>
<keyword evidence="3" id="KW-1185">Reference proteome</keyword>
<feature type="transmembrane region" description="Helical" evidence="1">
    <location>
        <begin position="69"/>
        <end position="87"/>
    </location>
</feature>
<reference evidence="3" key="1">
    <citation type="submission" date="2017-09" db="EMBL/GenBank/DDBJ databases">
        <authorList>
            <person name="Varghese N."/>
            <person name="Submissions S."/>
        </authorList>
    </citation>
    <scope>NUCLEOTIDE SEQUENCE [LARGE SCALE GENOMIC DNA]</scope>
    <source>
        <strain evidence="3">CGMCC 1.12461</strain>
    </source>
</reference>
<dbReference type="AlphaFoldDB" id="A0A285IC51"/>
<protein>
    <submittedName>
        <fullName evidence="2">Uncharacterized protein</fullName>
    </submittedName>
</protein>
<dbReference type="EMBL" id="OBEB01000001">
    <property type="protein sequence ID" value="SNY44521.1"/>
    <property type="molecule type" value="Genomic_DNA"/>
</dbReference>
<organism evidence="2 3">
    <name type="scientific">Arsukibacterium tuosuense</name>
    <dbReference type="NCBI Taxonomy" id="1323745"/>
    <lineage>
        <taxon>Bacteria</taxon>
        <taxon>Pseudomonadati</taxon>
        <taxon>Pseudomonadota</taxon>
        <taxon>Gammaproteobacteria</taxon>
        <taxon>Chromatiales</taxon>
        <taxon>Chromatiaceae</taxon>
        <taxon>Arsukibacterium</taxon>
    </lineage>
</organism>
<feature type="transmembrane region" description="Helical" evidence="1">
    <location>
        <begin position="30"/>
        <end position="49"/>
    </location>
</feature>
<dbReference type="RefSeq" id="WP_097109978.1">
    <property type="nucleotide sequence ID" value="NZ_OBEB01000001.1"/>
</dbReference>
<proteinExistence type="predicted"/>
<gene>
    <name evidence="2" type="ORF">SAMN06297280_0746</name>
</gene>
<accession>A0A285IC51</accession>
<keyword evidence="1" id="KW-0472">Membrane</keyword>
<evidence type="ECO:0000313" key="3">
    <source>
        <dbReference type="Proteomes" id="UP000219353"/>
    </source>
</evidence>
<keyword evidence="1" id="KW-1133">Transmembrane helix</keyword>
<sequence>MKLIIFLIVSITIFIGVGFFLTGKVGLEQWLGTAIISGIGLRWIYQFMFGVKMHGPYIGQALLVEVHSLPRFVLFLIGLALYLGGVFL</sequence>
<feature type="transmembrane region" description="Helical" evidence="1">
    <location>
        <begin position="6"/>
        <end position="23"/>
    </location>
</feature>
<evidence type="ECO:0000313" key="2">
    <source>
        <dbReference type="EMBL" id="SNY44521.1"/>
    </source>
</evidence>